<evidence type="ECO:0000313" key="3">
    <source>
        <dbReference type="Proteomes" id="UP000186456"/>
    </source>
</evidence>
<keyword evidence="1" id="KW-1133">Transmembrane helix</keyword>
<evidence type="ECO:0000313" key="2">
    <source>
        <dbReference type="EMBL" id="SDO67366.1"/>
    </source>
</evidence>
<dbReference type="Pfam" id="PF10990">
    <property type="entry name" value="DUF2809"/>
    <property type="match status" value="1"/>
</dbReference>
<dbReference type="Proteomes" id="UP000186456">
    <property type="component" value="Unassembled WGS sequence"/>
</dbReference>
<feature type="transmembrane region" description="Helical" evidence="1">
    <location>
        <begin position="105"/>
        <end position="126"/>
    </location>
</feature>
<reference evidence="2 3" key="1">
    <citation type="submission" date="2016-10" db="EMBL/GenBank/DDBJ databases">
        <authorList>
            <person name="de Groot N.N."/>
        </authorList>
    </citation>
    <scope>NUCLEOTIDE SEQUENCE [LARGE SCALE GENOMIC DNA]</scope>
    <source>
        <strain evidence="2 3">StLB037</strain>
    </source>
</reference>
<dbReference type="AlphaFoldDB" id="A0A1H0LH31"/>
<accession>A0A1H0LH31</accession>
<dbReference type="InterPro" id="IPR006311">
    <property type="entry name" value="TAT_signal"/>
</dbReference>
<evidence type="ECO:0000256" key="1">
    <source>
        <dbReference type="SAM" id="Phobius"/>
    </source>
</evidence>
<dbReference type="RefSeq" id="WP_056227640.1">
    <property type="nucleotide sequence ID" value="NZ_FNJN01000001.1"/>
</dbReference>
<protein>
    <recommendedName>
        <fullName evidence="4">DUF2809 domain-containing protein</fullName>
    </recommendedName>
</protein>
<dbReference type="PROSITE" id="PS51318">
    <property type="entry name" value="TAT"/>
    <property type="match status" value="1"/>
</dbReference>
<evidence type="ECO:0008006" key="4">
    <source>
        <dbReference type="Google" id="ProtNLM"/>
    </source>
</evidence>
<gene>
    <name evidence="2" type="ORF">SAMN04487788_0546</name>
</gene>
<name>A0A1H0LH31_MICTS</name>
<keyword evidence="1" id="KW-0472">Membrane</keyword>
<keyword evidence="1" id="KW-0812">Transmembrane</keyword>
<organism evidence="2 3">
    <name type="scientific">Microbacterium testaceum (strain StLB037)</name>
    <dbReference type="NCBI Taxonomy" id="979556"/>
    <lineage>
        <taxon>Bacteria</taxon>
        <taxon>Bacillati</taxon>
        <taxon>Actinomycetota</taxon>
        <taxon>Actinomycetes</taxon>
        <taxon>Micrococcales</taxon>
        <taxon>Microbacteriaceae</taxon>
        <taxon>Microbacterium</taxon>
    </lineage>
</organism>
<feature type="transmembrane region" description="Helical" evidence="1">
    <location>
        <begin position="61"/>
        <end position="85"/>
    </location>
</feature>
<feature type="transmembrane region" description="Helical" evidence="1">
    <location>
        <begin position="36"/>
        <end position="54"/>
    </location>
</feature>
<dbReference type="InterPro" id="IPR021257">
    <property type="entry name" value="DUF2809"/>
</dbReference>
<dbReference type="EMBL" id="FNJN01000001">
    <property type="protein sequence ID" value="SDO67366.1"/>
    <property type="molecule type" value="Genomic_DNA"/>
</dbReference>
<proteinExistence type="predicted"/>
<sequence length="142" mass="14638">MPPTRRRLIALLALAVVVAAGLVVHLVLPSSDAADIAGDALYTVAVYAGLVVGFPRLRTLVVALVAGGWSVAVELFQATGVPADLAERFRPVALVLGTGFDARDLVVYACAAVVAGVTDAATVRALRRETRRPGAPPQGRSA</sequence>